<dbReference type="CDD" id="cd22119">
    <property type="entry name" value="F-box_FBXL6"/>
    <property type="match status" value="1"/>
</dbReference>
<reference evidence="3 4" key="1">
    <citation type="journal article" date="2024" name="BMC Genomics">
        <title>De novo assembly and annotation of Popillia japonica's genome with initial clues to its potential as an invasive pest.</title>
        <authorList>
            <person name="Cucini C."/>
            <person name="Boschi S."/>
            <person name="Funari R."/>
            <person name="Cardaioli E."/>
            <person name="Iannotti N."/>
            <person name="Marturano G."/>
            <person name="Paoli F."/>
            <person name="Bruttini M."/>
            <person name="Carapelli A."/>
            <person name="Frati F."/>
            <person name="Nardi F."/>
        </authorList>
    </citation>
    <scope>NUCLEOTIDE SEQUENCE [LARGE SCALE GENOMIC DNA]</scope>
    <source>
        <strain evidence="3">DMR45628</strain>
    </source>
</reference>
<dbReference type="GO" id="GO:0031146">
    <property type="term" value="P:SCF-dependent proteasomal ubiquitin-dependent protein catabolic process"/>
    <property type="evidence" value="ECO:0007669"/>
    <property type="project" value="TreeGrafter"/>
</dbReference>
<feature type="region of interest" description="Disordered" evidence="1">
    <location>
        <begin position="203"/>
        <end position="263"/>
    </location>
</feature>
<keyword evidence="4" id="KW-1185">Reference proteome</keyword>
<dbReference type="InterPro" id="IPR032675">
    <property type="entry name" value="LRR_dom_sf"/>
</dbReference>
<evidence type="ECO:0000259" key="2">
    <source>
        <dbReference type="Pfam" id="PF12937"/>
    </source>
</evidence>
<dbReference type="PANTHER" id="PTHR16134:SF150">
    <property type="entry name" value="F-BOX_LRR-REPEAT PROTEIN 6-LIKE PROTEIN"/>
    <property type="match status" value="1"/>
</dbReference>
<feature type="region of interest" description="Disordered" evidence="1">
    <location>
        <begin position="140"/>
        <end position="182"/>
    </location>
</feature>
<sequence>MAGKMLEPDSNTREIHLNSIAETLHGSKSSSYLDNSNCFETNGEVKFSDCDVLPNNNVCEKRVSQFYSDSENDSMTSVIKTVSNSNTTAGESTSDEALHLNESGTDLLQNSEYIDRSSSGQYDKEDPESRLFNRDTYQNQNSISNLDGAPFSTNVSNGVKHSRAKTSRRRVNAGNSRGRPKKFMYHSQISGDKDAIKIRIKKSNLTTQLTPNKKKLGRRKRNKNVSDTDASDYESPSKRARAPLDRLNNTADKDNQEPEEQSVWGHSIPTPLLHKIFYHVCMQEGSLPMLVRLSKVCKLWRNVSLSPSLWRKVDLNWVRERFRTDQKLNWLIDNRLAICQDLNLGVWKLRNIQMSLEYLIEHCPELRGLNLSGWKGLNADNLKYITMECKKLERLDLSSINSTSAINAQPLVSLAQTMNSRLTHLVLAHNKLAGFTQIMSALAANCPNLQLLDISNIRTFAHNTALLHIEKIQSGCPKLRVLRITNSQIWLAPATVAEQIASPGFPMLEELSLAGIEDDQTTTARSVDDDGIERILKNSTKLRLLDIRGCIRLTDSGLVKVPAWDLEHLFLSACYITRSQNAGLELIVQKWSHSLLEVDLAWSTATASLDAAVQALAEKGDESPLRILNLCGSSSCRALPRGIKRLYTGSAVNILRQSLQDKPKTESNESEPDQQSPEHANVSARLVYSLL</sequence>
<organism evidence="3 4">
    <name type="scientific">Popillia japonica</name>
    <name type="common">Japanese beetle</name>
    <dbReference type="NCBI Taxonomy" id="7064"/>
    <lineage>
        <taxon>Eukaryota</taxon>
        <taxon>Metazoa</taxon>
        <taxon>Ecdysozoa</taxon>
        <taxon>Arthropoda</taxon>
        <taxon>Hexapoda</taxon>
        <taxon>Insecta</taxon>
        <taxon>Pterygota</taxon>
        <taxon>Neoptera</taxon>
        <taxon>Endopterygota</taxon>
        <taxon>Coleoptera</taxon>
        <taxon>Polyphaga</taxon>
        <taxon>Scarabaeiformia</taxon>
        <taxon>Scarabaeidae</taxon>
        <taxon>Rutelinae</taxon>
        <taxon>Popillia</taxon>
    </lineage>
</organism>
<evidence type="ECO:0000256" key="1">
    <source>
        <dbReference type="SAM" id="MobiDB-lite"/>
    </source>
</evidence>
<dbReference type="Gene3D" id="3.80.10.10">
    <property type="entry name" value="Ribonuclease Inhibitor"/>
    <property type="match status" value="2"/>
</dbReference>
<evidence type="ECO:0000313" key="3">
    <source>
        <dbReference type="EMBL" id="KAK9707784.1"/>
    </source>
</evidence>
<dbReference type="SUPFAM" id="SSF81383">
    <property type="entry name" value="F-box domain"/>
    <property type="match status" value="1"/>
</dbReference>
<comment type="caution">
    <text evidence="3">The sequence shown here is derived from an EMBL/GenBank/DDBJ whole genome shotgun (WGS) entry which is preliminary data.</text>
</comment>
<dbReference type="SUPFAM" id="SSF52047">
    <property type="entry name" value="RNI-like"/>
    <property type="match status" value="1"/>
</dbReference>
<evidence type="ECO:0000313" key="4">
    <source>
        <dbReference type="Proteomes" id="UP001458880"/>
    </source>
</evidence>
<proteinExistence type="predicted"/>
<protein>
    <submittedName>
        <fullName evidence="3">F-box-like</fullName>
    </submittedName>
</protein>
<dbReference type="Proteomes" id="UP001458880">
    <property type="component" value="Unassembled WGS sequence"/>
</dbReference>
<dbReference type="Gene3D" id="1.20.1280.50">
    <property type="match status" value="1"/>
</dbReference>
<feature type="compositionally biased region" description="Polar residues" evidence="1">
    <location>
        <begin position="104"/>
        <end position="121"/>
    </location>
</feature>
<dbReference type="EMBL" id="JASPKY010000342">
    <property type="protein sequence ID" value="KAK9707784.1"/>
    <property type="molecule type" value="Genomic_DNA"/>
</dbReference>
<dbReference type="InterPro" id="IPR001810">
    <property type="entry name" value="F-box_dom"/>
</dbReference>
<dbReference type="GO" id="GO:0019005">
    <property type="term" value="C:SCF ubiquitin ligase complex"/>
    <property type="evidence" value="ECO:0007669"/>
    <property type="project" value="InterPro"/>
</dbReference>
<feature type="compositionally biased region" description="Basic residues" evidence="1">
    <location>
        <begin position="160"/>
        <end position="171"/>
    </location>
</feature>
<feature type="compositionally biased region" description="Polar residues" evidence="1">
    <location>
        <begin position="140"/>
        <end position="159"/>
    </location>
</feature>
<dbReference type="PANTHER" id="PTHR16134">
    <property type="entry name" value="F-BOX/TPR REPEAT PROTEIN POF3"/>
    <property type="match status" value="1"/>
</dbReference>
<dbReference type="InterPro" id="IPR036047">
    <property type="entry name" value="F-box-like_dom_sf"/>
</dbReference>
<gene>
    <name evidence="3" type="ORF">QE152_g27623</name>
</gene>
<feature type="domain" description="F-box" evidence="2">
    <location>
        <begin position="267"/>
        <end position="315"/>
    </location>
</feature>
<accession>A0AAW1JUG5</accession>
<dbReference type="Pfam" id="PF12937">
    <property type="entry name" value="F-box-like"/>
    <property type="match status" value="1"/>
</dbReference>
<feature type="compositionally biased region" description="Basic residues" evidence="1">
    <location>
        <begin position="212"/>
        <end position="223"/>
    </location>
</feature>
<feature type="region of interest" description="Disordered" evidence="1">
    <location>
        <begin position="104"/>
        <end position="128"/>
    </location>
</feature>
<dbReference type="AlphaFoldDB" id="A0AAW1JUG5"/>
<feature type="region of interest" description="Disordered" evidence="1">
    <location>
        <begin position="658"/>
        <end position="682"/>
    </location>
</feature>
<dbReference type="InterPro" id="IPR047922">
    <property type="entry name" value="FBXL6_F-box"/>
</dbReference>
<name>A0AAW1JUG5_POPJA</name>